<protein>
    <submittedName>
        <fullName evidence="4">Transcriptional regulator, TetR family</fullName>
    </submittedName>
</protein>
<evidence type="ECO:0000256" key="2">
    <source>
        <dbReference type="PROSITE-ProRule" id="PRU00335"/>
    </source>
</evidence>
<feature type="DNA-binding region" description="H-T-H motif" evidence="2">
    <location>
        <begin position="33"/>
        <end position="52"/>
    </location>
</feature>
<dbReference type="STRING" id="252246.SAMN05421799_108125"/>
<dbReference type="Proteomes" id="UP000186156">
    <property type="component" value="Unassembled WGS sequence"/>
</dbReference>
<dbReference type="EMBL" id="FTOO01000008">
    <property type="protein sequence ID" value="SIS97656.1"/>
    <property type="molecule type" value="Genomic_DNA"/>
</dbReference>
<reference evidence="5" key="1">
    <citation type="submission" date="2017-01" db="EMBL/GenBank/DDBJ databases">
        <authorList>
            <person name="Varghese N."/>
            <person name="Submissions S."/>
        </authorList>
    </citation>
    <scope>NUCLEOTIDE SEQUENCE [LARGE SCALE GENOMIC DNA]</scope>
    <source>
        <strain evidence="5">DSM 16176</strain>
    </source>
</reference>
<dbReference type="SUPFAM" id="SSF46689">
    <property type="entry name" value="Homeodomain-like"/>
    <property type="match status" value="1"/>
</dbReference>
<dbReference type="AlphaFoldDB" id="A0A1N7NH42"/>
<dbReference type="InterPro" id="IPR001647">
    <property type="entry name" value="HTH_TetR"/>
</dbReference>
<gene>
    <name evidence="4" type="ORF">SAMN05421799_108125</name>
</gene>
<dbReference type="InterPro" id="IPR036271">
    <property type="entry name" value="Tet_transcr_reg_TetR-rel_C_sf"/>
</dbReference>
<dbReference type="RefSeq" id="WP_076347784.1">
    <property type="nucleotide sequence ID" value="NZ_FTOO01000008.1"/>
</dbReference>
<dbReference type="InterPro" id="IPR013570">
    <property type="entry name" value="Tscrpt_reg_YsiA_C"/>
</dbReference>
<accession>A0A1N7NH42</accession>
<dbReference type="Pfam" id="PF00440">
    <property type="entry name" value="TetR_N"/>
    <property type="match status" value="1"/>
</dbReference>
<organism evidence="4 5">
    <name type="scientific">Alicyclobacillus vulcanalis</name>
    <dbReference type="NCBI Taxonomy" id="252246"/>
    <lineage>
        <taxon>Bacteria</taxon>
        <taxon>Bacillati</taxon>
        <taxon>Bacillota</taxon>
        <taxon>Bacilli</taxon>
        <taxon>Bacillales</taxon>
        <taxon>Alicyclobacillaceae</taxon>
        <taxon>Alicyclobacillus</taxon>
    </lineage>
</organism>
<dbReference type="PANTHER" id="PTHR30055">
    <property type="entry name" value="HTH-TYPE TRANSCRIPTIONAL REGULATOR RUTR"/>
    <property type="match status" value="1"/>
</dbReference>
<keyword evidence="1 2" id="KW-0238">DNA-binding</keyword>
<dbReference type="InterPro" id="IPR009057">
    <property type="entry name" value="Homeodomain-like_sf"/>
</dbReference>
<dbReference type="OrthoDB" id="9809994at2"/>
<proteinExistence type="predicted"/>
<evidence type="ECO:0000259" key="3">
    <source>
        <dbReference type="PROSITE" id="PS50977"/>
    </source>
</evidence>
<dbReference type="PANTHER" id="PTHR30055:SF195">
    <property type="entry name" value="FATTY ACID METABOLISM REGULATOR PROTEIN"/>
    <property type="match status" value="1"/>
</dbReference>
<dbReference type="Gene3D" id="1.10.357.10">
    <property type="entry name" value="Tetracycline Repressor, domain 2"/>
    <property type="match status" value="1"/>
</dbReference>
<keyword evidence="5" id="KW-1185">Reference proteome</keyword>
<dbReference type="PROSITE" id="PS50977">
    <property type="entry name" value="HTH_TETR_2"/>
    <property type="match status" value="1"/>
</dbReference>
<dbReference type="GO" id="GO:0000976">
    <property type="term" value="F:transcription cis-regulatory region binding"/>
    <property type="evidence" value="ECO:0007669"/>
    <property type="project" value="TreeGrafter"/>
</dbReference>
<dbReference type="PRINTS" id="PR00455">
    <property type="entry name" value="HTHTETR"/>
</dbReference>
<evidence type="ECO:0000256" key="1">
    <source>
        <dbReference type="ARBA" id="ARBA00023125"/>
    </source>
</evidence>
<evidence type="ECO:0000313" key="5">
    <source>
        <dbReference type="Proteomes" id="UP000186156"/>
    </source>
</evidence>
<dbReference type="InterPro" id="IPR050109">
    <property type="entry name" value="HTH-type_TetR-like_transc_reg"/>
</dbReference>
<name>A0A1N7NH42_9BACL</name>
<sequence length="198" mass="22825">MTSGLAEKRREKYEAILKAALKVFAEHGFFNSQVSKIAREAGVADGTIYLYFKNKEDILISLFREKLGSLVRKFHEHVHEDDRADDAIRKICELHFTELEKDVQLAKVTQLELRQSSRELHSEISNALKPYIQLIEDVLVRGIEQGIFRRDLDVKLTRLLIFGAMDEVVSSWLISGRRYSLSAQVDKTVDFFLRGLRA</sequence>
<dbReference type="GO" id="GO:0003700">
    <property type="term" value="F:DNA-binding transcription factor activity"/>
    <property type="evidence" value="ECO:0007669"/>
    <property type="project" value="TreeGrafter"/>
</dbReference>
<dbReference type="Gene3D" id="1.10.10.60">
    <property type="entry name" value="Homeodomain-like"/>
    <property type="match status" value="1"/>
</dbReference>
<evidence type="ECO:0000313" key="4">
    <source>
        <dbReference type="EMBL" id="SIS97656.1"/>
    </source>
</evidence>
<dbReference type="Pfam" id="PF08359">
    <property type="entry name" value="TetR_C_4"/>
    <property type="match status" value="1"/>
</dbReference>
<feature type="domain" description="HTH tetR-type" evidence="3">
    <location>
        <begin position="10"/>
        <end position="70"/>
    </location>
</feature>
<dbReference type="SUPFAM" id="SSF48498">
    <property type="entry name" value="Tetracyclin repressor-like, C-terminal domain"/>
    <property type="match status" value="1"/>
</dbReference>